<keyword evidence="4" id="KW-1185">Reference proteome</keyword>
<keyword evidence="2" id="KW-1133">Transmembrane helix</keyword>
<evidence type="ECO:0000313" key="4">
    <source>
        <dbReference type="Proteomes" id="UP001206639"/>
    </source>
</evidence>
<dbReference type="Proteomes" id="UP001206639">
    <property type="component" value="Unassembled WGS sequence"/>
</dbReference>
<feature type="region of interest" description="Disordered" evidence="1">
    <location>
        <begin position="1"/>
        <end position="87"/>
    </location>
</feature>
<feature type="compositionally biased region" description="Low complexity" evidence="1">
    <location>
        <begin position="24"/>
        <end position="46"/>
    </location>
</feature>
<keyword evidence="2" id="KW-0812">Transmembrane</keyword>
<protein>
    <submittedName>
        <fullName evidence="3">Uncharacterized protein</fullName>
    </submittedName>
</protein>
<organism evidence="3 4">
    <name type="scientific">Mycobacterium deserti</name>
    <dbReference type="NCBI Taxonomy" id="2978347"/>
    <lineage>
        <taxon>Bacteria</taxon>
        <taxon>Bacillati</taxon>
        <taxon>Actinomycetota</taxon>
        <taxon>Actinomycetes</taxon>
        <taxon>Mycobacteriales</taxon>
        <taxon>Mycobacteriaceae</taxon>
        <taxon>Mycobacterium</taxon>
    </lineage>
</organism>
<reference evidence="4" key="1">
    <citation type="submission" date="2023-07" db="EMBL/GenBank/DDBJ databases">
        <authorList>
            <person name="Deng Y."/>
            <person name="Zhang Y.-Q."/>
        </authorList>
    </citation>
    <scope>NUCLEOTIDE SEQUENCE [LARGE SCALE GENOMIC DNA]</scope>
    <source>
        <strain evidence="4">CPCC 205710</strain>
    </source>
</reference>
<keyword evidence="2" id="KW-0472">Membrane</keyword>
<name>A0ABT2MGS1_9MYCO</name>
<feature type="transmembrane region" description="Helical" evidence="2">
    <location>
        <begin position="260"/>
        <end position="283"/>
    </location>
</feature>
<evidence type="ECO:0000313" key="3">
    <source>
        <dbReference type="EMBL" id="MCT7661483.1"/>
    </source>
</evidence>
<comment type="caution">
    <text evidence="3">The sequence shown here is derived from an EMBL/GenBank/DDBJ whole genome shotgun (WGS) entry which is preliminary data.</text>
</comment>
<evidence type="ECO:0000256" key="2">
    <source>
        <dbReference type="SAM" id="Phobius"/>
    </source>
</evidence>
<accession>A0ABT2MGS1</accession>
<gene>
    <name evidence="3" type="ORF">N4S67_24035</name>
</gene>
<dbReference type="EMBL" id="JAODWD010000006">
    <property type="protein sequence ID" value="MCT7661483.1"/>
    <property type="molecule type" value="Genomic_DNA"/>
</dbReference>
<evidence type="ECO:0000256" key="1">
    <source>
        <dbReference type="SAM" id="MobiDB-lite"/>
    </source>
</evidence>
<sequence length="301" mass="29776">MLASPVPAWADEDGVGAETVTPTGGDVDPSDAGAGSGSSGSADGASQPVTTVGNGRTGEPDTGSAPPSGEGLKPLNTGDGKPKSKINGFVIPVPRIPTPEEFAKPGIVPPTAFIGSLEVPTLDQILRAMAQPEPEPAPPGPAFRTQQEDAPPVVDAVGNDSGGDGVAGAGVPVFEAPVVVAPPAAPPVGVRLGPRAQATPTPPITAGAQPAAAGVRAPLIRGTLPPSKVTPPNSTSPLSNGTTAQAGYPRYLRNPTVGELAAVALPGVAGLLFLTFSGGVIGYRQANSTRFVRAGAARFLP</sequence>
<proteinExistence type="predicted"/>